<comment type="caution">
    <text evidence="1">The sequence shown here is derived from an EMBL/GenBank/DDBJ whole genome shotgun (WGS) entry which is preliminary data.</text>
</comment>
<sequence length="134" mass="15022">MDNPGPFQNDPGQVSFDQQVLGSNCLEGGIEVLTREESLMAKMVVSGDEKNISGEIKRRVAMILNPDSLRVLDAFNDMDCKCGLNRKPDMDLQYNLTLGSAYWINNDLKCSKVKKNGQTSIKSPQKLEWNQQLI</sequence>
<evidence type="ECO:0000313" key="1">
    <source>
        <dbReference type="EMBL" id="KAF9670903.1"/>
    </source>
</evidence>
<organism evidence="1 2">
    <name type="scientific">Salix dunnii</name>
    <dbReference type="NCBI Taxonomy" id="1413687"/>
    <lineage>
        <taxon>Eukaryota</taxon>
        <taxon>Viridiplantae</taxon>
        <taxon>Streptophyta</taxon>
        <taxon>Embryophyta</taxon>
        <taxon>Tracheophyta</taxon>
        <taxon>Spermatophyta</taxon>
        <taxon>Magnoliopsida</taxon>
        <taxon>eudicotyledons</taxon>
        <taxon>Gunneridae</taxon>
        <taxon>Pentapetalae</taxon>
        <taxon>rosids</taxon>
        <taxon>fabids</taxon>
        <taxon>Malpighiales</taxon>
        <taxon>Salicaceae</taxon>
        <taxon>Saliceae</taxon>
        <taxon>Salix</taxon>
    </lineage>
</organism>
<dbReference type="AlphaFoldDB" id="A0A835JII1"/>
<keyword evidence="2" id="KW-1185">Reference proteome</keyword>
<protein>
    <submittedName>
        <fullName evidence="1">Uncharacterized protein</fullName>
    </submittedName>
</protein>
<dbReference type="EMBL" id="JADGMS010000013">
    <property type="protein sequence ID" value="KAF9670903.1"/>
    <property type="molecule type" value="Genomic_DNA"/>
</dbReference>
<evidence type="ECO:0000313" key="2">
    <source>
        <dbReference type="Proteomes" id="UP000657918"/>
    </source>
</evidence>
<reference evidence="1 2" key="1">
    <citation type="submission" date="2020-10" db="EMBL/GenBank/DDBJ databases">
        <title>Plant Genome Project.</title>
        <authorList>
            <person name="Zhang R.-G."/>
        </authorList>
    </citation>
    <scope>NUCLEOTIDE SEQUENCE [LARGE SCALE GENOMIC DNA]</scope>
    <source>
        <strain evidence="1">FAFU-HL-1</strain>
        <tissue evidence="1">Leaf</tissue>
    </source>
</reference>
<name>A0A835JII1_9ROSI</name>
<accession>A0A835JII1</accession>
<proteinExistence type="predicted"/>
<dbReference type="Proteomes" id="UP000657918">
    <property type="component" value="Unassembled WGS sequence"/>
</dbReference>
<gene>
    <name evidence="1" type="ORF">SADUNF_Sadunf13G0117500</name>
</gene>